<dbReference type="SUPFAM" id="SSF101874">
    <property type="entry name" value="YceI-like"/>
    <property type="match status" value="1"/>
</dbReference>
<dbReference type="EMBL" id="BAABLD010000005">
    <property type="protein sequence ID" value="GAA5161169.1"/>
    <property type="molecule type" value="Genomic_DNA"/>
</dbReference>
<sequence>MHRIAIALALAGITAFAHGNADIYTIDPTHTAARFEYNHLNWTTQAHRFDQTIGKIQFDRAARTASVEVSIDARTVNTGYPVFNGHLQGEDFFDVARFPVITFKSTATRFDGDKLVAIDGDLTIKGITKPVSLTVTSFQAGPHPIQKKRESIGANAVARVKRSDFGMTKVPVVSDDIQLSFAVQAFKD</sequence>
<evidence type="ECO:0000256" key="1">
    <source>
        <dbReference type="SAM" id="SignalP"/>
    </source>
</evidence>
<dbReference type="Pfam" id="PF04264">
    <property type="entry name" value="YceI"/>
    <property type="match status" value="1"/>
</dbReference>
<dbReference type="RefSeq" id="WP_345531770.1">
    <property type="nucleotide sequence ID" value="NZ_BAABLD010000005.1"/>
</dbReference>
<gene>
    <name evidence="3" type="ORF">GCM10025770_09990</name>
</gene>
<feature type="signal peptide" evidence="1">
    <location>
        <begin position="1"/>
        <end position="17"/>
    </location>
</feature>
<proteinExistence type="predicted"/>
<dbReference type="InterPro" id="IPR036761">
    <property type="entry name" value="TTHA0802/YceI-like_sf"/>
</dbReference>
<dbReference type="PANTHER" id="PTHR34406">
    <property type="entry name" value="PROTEIN YCEI"/>
    <property type="match status" value="1"/>
</dbReference>
<feature type="domain" description="Lipid/polyisoprenoid-binding YceI-like" evidence="2">
    <location>
        <begin position="23"/>
        <end position="186"/>
    </location>
</feature>
<dbReference type="Gene3D" id="2.40.128.110">
    <property type="entry name" value="Lipid/polyisoprenoid-binding, YceI-like"/>
    <property type="match status" value="1"/>
</dbReference>
<evidence type="ECO:0000313" key="4">
    <source>
        <dbReference type="Proteomes" id="UP001500547"/>
    </source>
</evidence>
<keyword evidence="4" id="KW-1185">Reference proteome</keyword>
<name>A0ABP9QFP3_9RHOO</name>
<comment type="caution">
    <text evidence="3">The sequence shown here is derived from an EMBL/GenBank/DDBJ whole genome shotgun (WGS) entry which is preliminary data.</text>
</comment>
<reference evidence="4" key="1">
    <citation type="journal article" date="2019" name="Int. J. Syst. Evol. Microbiol.">
        <title>The Global Catalogue of Microorganisms (GCM) 10K type strain sequencing project: providing services to taxonomists for standard genome sequencing and annotation.</title>
        <authorList>
            <consortium name="The Broad Institute Genomics Platform"/>
            <consortium name="The Broad Institute Genome Sequencing Center for Infectious Disease"/>
            <person name="Wu L."/>
            <person name="Ma J."/>
        </authorList>
    </citation>
    <scope>NUCLEOTIDE SEQUENCE [LARGE SCALE GENOMIC DNA]</scope>
    <source>
        <strain evidence="4">JCM 18715</strain>
    </source>
</reference>
<accession>A0ABP9QFP3</accession>
<evidence type="ECO:0000313" key="3">
    <source>
        <dbReference type="EMBL" id="GAA5161169.1"/>
    </source>
</evidence>
<protein>
    <submittedName>
        <fullName evidence="3">YceI family protein</fullName>
    </submittedName>
</protein>
<dbReference type="PANTHER" id="PTHR34406:SF1">
    <property type="entry name" value="PROTEIN YCEI"/>
    <property type="match status" value="1"/>
</dbReference>
<keyword evidence="1" id="KW-0732">Signal</keyword>
<dbReference type="SMART" id="SM00867">
    <property type="entry name" value="YceI"/>
    <property type="match status" value="1"/>
</dbReference>
<evidence type="ECO:0000259" key="2">
    <source>
        <dbReference type="SMART" id="SM00867"/>
    </source>
</evidence>
<feature type="chain" id="PRO_5046223182" evidence="1">
    <location>
        <begin position="18"/>
        <end position="188"/>
    </location>
</feature>
<dbReference type="Proteomes" id="UP001500547">
    <property type="component" value="Unassembled WGS sequence"/>
</dbReference>
<organism evidence="3 4">
    <name type="scientific">Viridibacterium curvum</name>
    <dbReference type="NCBI Taxonomy" id="1101404"/>
    <lineage>
        <taxon>Bacteria</taxon>
        <taxon>Pseudomonadati</taxon>
        <taxon>Pseudomonadota</taxon>
        <taxon>Betaproteobacteria</taxon>
        <taxon>Rhodocyclales</taxon>
        <taxon>Rhodocyclaceae</taxon>
        <taxon>Viridibacterium</taxon>
    </lineage>
</organism>
<dbReference type="InterPro" id="IPR007372">
    <property type="entry name" value="Lipid/polyisoprenoid-bd_YceI"/>
</dbReference>